<organism evidence="3 4">
    <name type="scientific">Salinispora arenicola</name>
    <dbReference type="NCBI Taxonomy" id="168697"/>
    <lineage>
        <taxon>Bacteria</taxon>
        <taxon>Bacillati</taxon>
        <taxon>Actinomycetota</taxon>
        <taxon>Actinomycetes</taxon>
        <taxon>Micromonosporales</taxon>
        <taxon>Micromonosporaceae</taxon>
        <taxon>Salinispora</taxon>
    </lineage>
</organism>
<evidence type="ECO:0000313" key="3">
    <source>
        <dbReference type="EMBL" id="TQL35045.1"/>
    </source>
</evidence>
<feature type="region of interest" description="Disordered" evidence="1">
    <location>
        <begin position="1"/>
        <end position="21"/>
    </location>
</feature>
<dbReference type="PANTHER" id="PTHR34374:SF1">
    <property type="entry name" value="LARGE RIBOSOMAL RNA SUBUNIT ACCUMULATION PROTEIN YCED HOMOLOG 1, CHLOROPLASTIC"/>
    <property type="match status" value="1"/>
</dbReference>
<comment type="caution">
    <text evidence="3">The sequence shown here is derived from an EMBL/GenBank/DDBJ whole genome shotgun (WGS) entry which is preliminary data.</text>
</comment>
<sequence length="187" mass="20378">MPKHTPAPLDPRSPLVLDTRDLPRRPGALRTVRRVAAAPADLGVELIGVPTGADLDLDLRLESVSEGVLVSGTISGPIRGECSRCLRDIDDVVAVPVQELYAYENSTTDMTADEDEVGRMQGDLIDLEPALRDAVVLTLPTNPLCREDCPGLCPDCGVRWDELPADHSHQQVDPRWAALSQLTRKEE</sequence>
<dbReference type="PANTHER" id="PTHR34374">
    <property type="entry name" value="LARGE RIBOSOMAL RNA SUBUNIT ACCUMULATION PROTEIN YCED HOMOLOG 1, CHLOROPLASTIC"/>
    <property type="match status" value="1"/>
</dbReference>
<protein>
    <submittedName>
        <fullName evidence="2">Metal-binding protein</fullName>
    </submittedName>
</protein>
<keyword evidence="5" id="KW-1185">Reference proteome</keyword>
<dbReference type="RefSeq" id="WP_012181391.1">
    <property type="nucleotide sequence ID" value="NZ_BOQM01000007.1"/>
</dbReference>
<dbReference type="InterPro" id="IPR003772">
    <property type="entry name" value="YceD"/>
</dbReference>
<dbReference type="GeneID" id="93769437"/>
<proteinExistence type="predicted"/>
<evidence type="ECO:0000313" key="5">
    <source>
        <dbReference type="Proteomes" id="UP000677457"/>
    </source>
</evidence>
<name>A0A542XGV8_SALAC</name>
<evidence type="ECO:0000313" key="4">
    <source>
        <dbReference type="Proteomes" id="UP000315983"/>
    </source>
</evidence>
<dbReference type="Proteomes" id="UP000677457">
    <property type="component" value="Unassembled WGS sequence"/>
</dbReference>
<dbReference type="Pfam" id="PF02620">
    <property type="entry name" value="YceD"/>
    <property type="match status" value="1"/>
</dbReference>
<accession>A0A542XGV8</accession>
<dbReference type="Proteomes" id="UP000315983">
    <property type="component" value="Unassembled WGS sequence"/>
</dbReference>
<dbReference type="AlphaFoldDB" id="A0A542XGV8"/>
<gene>
    <name evidence="3" type="ORF">FB564_0064</name>
    <name evidence="2" type="ORF">Sar04_10470</name>
</gene>
<evidence type="ECO:0000256" key="1">
    <source>
        <dbReference type="SAM" id="MobiDB-lite"/>
    </source>
</evidence>
<dbReference type="EMBL" id="VFOL01000001">
    <property type="protein sequence ID" value="TQL35045.1"/>
    <property type="molecule type" value="Genomic_DNA"/>
</dbReference>
<reference evidence="3 4" key="1">
    <citation type="submission" date="2019-06" db="EMBL/GenBank/DDBJ databases">
        <title>Sequencing the genomes of 1000 actinobacteria strains.</title>
        <authorList>
            <person name="Klenk H.-P."/>
        </authorList>
    </citation>
    <scope>NUCLEOTIDE SEQUENCE [LARGE SCALE GENOMIC DNA]</scope>
    <source>
        <strain evidence="3 4">DSM 44819</strain>
    </source>
</reference>
<dbReference type="EMBL" id="BOQM01000007">
    <property type="protein sequence ID" value="GIM83109.1"/>
    <property type="molecule type" value="Genomic_DNA"/>
</dbReference>
<reference evidence="2 5" key="2">
    <citation type="submission" date="2021-03" db="EMBL/GenBank/DDBJ databases">
        <title>Whole genome shotgun sequence of Salinispora arenicola NBRC 105043.</title>
        <authorList>
            <person name="Komaki H."/>
            <person name="Tamura T."/>
        </authorList>
    </citation>
    <scope>NUCLEOTIDE SEQUENCE [LARGE SCALE GENOMIC DNA]</scope>
    <source>
        <strain evidence="2 5">NBRC 105043</strain>
    </source>
</reference>
<dbReference type="OMA" id="EPGHHHE"/>
<evidence type="ECO:0000313" key="2">
    <source>
        <dbReference type="EMBL" id="GIM83109.1"/>
    </source>
</evidence>